<organism evidence="3 4">
    <name type="scientific">Phytophthora rubi</name>
    <dbReference type="NCBI Taxonomy" id="129364"/>
    <lineage>
        <taxon>Eukaryota</taxon>
        <taxon>Sar</taxon>
        <taxon>Stramenopiles</taxon>
        <taxon>Oomycota</taxon>
        <taxon>Peronosporomycetes</taxon>
        <taxon>Peronosporales</taxon>
        <taxon>Peronosporaceae</taxon>
        <taxon>Phytophthora</taxon>
    </lineage>
</organism>
<dbReference type="InterPro" id="IPR056924">
    <property type="entry name" value="SH3_Tf2-1"/>
</dbReference>
<reference evidence="3 4" key="1">
    <citation type="submission" date="2018-09" db="EMBL/GenBank/DDBJ databases">
        <title>Genomic investigation of the strawberry pathogen Phytophthora fragariae indicates pathogenicity is determined by transcriptional variation in three key races.</title>
        <authorList>
            <person name="Adams T.M."/>
            <person name="Armitage A.D."/>
            <person name="Sobczyk M.K."/>
            <person name="Bates H.J."/>
            <person name="Dunwell J.M."/>
            <person name="Nellist C.F."/>
            <person name="Harrison R.J."/>
        </authorList>
    </citation>
    <scope>NUCLEOTIDE SEQUENCE [LARGE SCALE GENOMIC DNA]</scope>
    <source>
        <strain evidence="3 4">SCRP249</strain>
    </source>
</reference>
<gene>
    <name evidence="3" type="ORF">PR001_g11704</name>
</gene>
<dbReference type="Proteomes" id="UP000429607">
    <property type="component" value="Unassembled WGS sequence"/>
</dbReference>
<evidence type="ECO:0000313" key="4">
    <source>
        <dbReference type="Proteomes" id="UP000429607"/>
    </source>
</evidence>
<evidence type="ECO:0000259" key="2">
    <source>
        <dbReference type="Pfam" id="PF24626"/>
    </source>
</evidence>
<feature type="domain" description="Tf2-1-like SH3-like" evidence="2">
    <location>
        <begin position="112"/>
        <end position="175"/>
    </location>
</feature>
<comment type="caution">
    <text evidence="3">The sequence shown here is derived from an EMBL/GenBank/DDBJ whole genome shotgun (WGS) entry which is preliminary data.</text>
</comment>
<evidence type="ECO:0000256" key="1">
    <source>
        <dbReference type="SAM" id="MobiDB-lite"/>
    </source>
</evidence>
<sequence length="334" mass="36281">MPTPVTHASTTTRKASSDIAAWTNRTLINPSQRRRGIEFQDDSGAGEVAPPQANFPPITEPQPRDAAAVNLFLQQREQVTRYVRDAIATAVDRQKEYADQRGRKNLERFLVGDRVLLSTAGIQLALITDLGAKTLAPRYLGQFKILKVMGDAYTLPMPTALRLHPTFYVGRLRRYLPAAILGDAAAPTAQRPDLGPSAVTPAQRSTARDEPPPVPTPGTLPAPVRADAAVSPRPPPSGHAARFRRDGSVPLVHSADHERHIVEAIWGHDNSRRAVLQRARTGYGSRAHAGLIPLHRRYLVRWLGSMDGAEGGVALGRSGLYGGIRGMPPTPCRT</sequence>
<evidence type="ECO:0000313" key="3">
    <source>
        <dbReference type="EMBL" id="KAE9028585.1"/>
    </source>
</evidence>
<name>A0A6A3MGJ0_9STRA</name>
<proteinExistence type="predicted"/>
<dbReference type="Pfam" id="PF24626">
    <property type="entry name" value="SH3_Tf2-1"/>
    <property type="match status" value="1"/>
</dbReference>
<feature type="region of interest" description="Disordered" evidence="1">
    <location>
        <begin position="187"/>
        <end position="248"/>
    </location>
</feature>
<dbReference type="EMBL" id="QXFV01000730">
    <property type="protein sequence ID" value="KAE9028585.1"/>
    <property type="molecule type" value="Genomic_DNA"/>
</dbReference>
<dbReference type="AlphaFoldDB" id="A0A6A3MGJ0"/>
<protein>
    <recommendedName>
        <fullName evidence="2">Tf2-1-like SH3-like domain-containing protein</fullName>
    </recommendedName>
</protein>
<accession>A0A6A3MGJ0</accession>